<evidence type="ECO:0000256" key="6">
    <source>
        <dbReference type="ARBA" id="ARBA00023125"/>
    </source>
</evidence>
<dbReference type="InterPro" id="IPR013758">
    <property type="entry name" value="Topo_IIA_A/C_ab"/>
</dbReference>
<dbReference type="InterPro" id="IPR005743">
    <property type="entry name" value="GyrA"/>
</dbReference>
<feature type="coiled-coil region" evidence="10">
    <location>
        <begin position="497"/>
        <end position="524"/>
    </location>
</feature>
<dbReference type="STRING" id="29557.MGALLINA_05490"/>
<dbReference type="InterPro" id="IPR006691">
    <property type="entry name" value="GyrA/parC_rep"/>
</dbReference>
<keyword evidence="6 8" id="KW-0238">DNA-binding</keyword>
<dbReference type="NCBIfam" id="NF004043">
    <property type="entry name" value="PRK05560.1"/>
    <property type="match status" value="1"/>
</dbReference>
<evidence type="ECO:0000256" key="5">
    <source>
        <dbReference type="ARBA" id="ARBA00023029"/>
    </source>
</evidence>
<dbReference type="OrthoDB" id="9806486at2"/>
<dbReference type="SUPFAM" id="SSF56719">
    <property type="entry name" value="Type II DNA topoisomerase"/>
    <property type="match status" value="1"/>
</dbReference>
<dbReference type="Pfam" id="PF00521">
    <property type="entry name" value="DNA_topoisoIV"/>
    <property type="match status" value="1"/>
</dbReference>
<comment type="similarity">
    <text evidence="2 8">Belongs to the type II topoisomerase GyrA/ParC subunit family.</text>
</comment>
<comment type="subcellular location">
    <subcellularLocation>
        <location evidence="8">Cytoplasm</location>
    </subcellularLocation>
</comment>
<dbReference type="FunFam" id="3.90.199.10:FF:000001">
    <property type="entry name" value="DNA gyrase subunit A"/>
    <property type="match status" value="1"/>
</dbReference>
<dbReference type="EC" id="5.6.2.2" evidence="8"/>
<dbReference type="PANTHER" id="PTHR43493:SF5">
    <property type="entry name" value="DNA GYRASE SUBUNIT A, CHLOROPLASTIC_MITOCHONDRIAL"/>
    <property type="match status" value="1"/>
</dbReference>
<organism evidence="13 14">
    <name type="scientific">Mycoplasmopsis gallinarum</name>
    <dbReference type="NCBI Taxonomy" id="29557"/>
    <lineage>
        <taxon>Bacteria</taxon>
        <taxon>Bacillati</taxon>
        <taxon>Mycoplasmatota</taxon>
        <taxon>Mycoplasmoidales</taxon>
        <taxon>Metamycoplasmataceae</taxon>
        <taxon>Mycoplasmopsis</taxon>
    </lineage>
</organism>
<dbReference type="PANTHER" id="PTHR43493">
    <property type="entry name" value="DNA GYRASE/TOPOISOMERASE SUBUNIT A"/>
    <property type="match status" value="1"/>
</dbReference>
<dbReference type="Gene3D" id="3.30.1360.40">
    <property type="match status" value="1"/>
</dbReference>
<evidence type="ECO:0000256" key="8">
    <source>
        <dbReference type="HAMAP-Rule" id="MF_01897"/>
    </source>
</evidence>
<dbReference type="GO" id="GO:0005524">
    <property type="term" value="F:ATP binding"/>
    <property type="evidence" value="ECO:0007669"/>
    <property type="project" value="UniProtKB-UniRule"/>
</dbReference>
<keyword evidence="4 8" id="KW-0067">ATP-binding</keyword>
<dbReference type="InterPro" id="IPR002205">
    <property type="entry name" value="Topo_IIA_dom_A"/>
</dbReference>
<feature type="region of interest" description="Disordered" evidence="11">
    <location>
        <begin position="34"/>
        <end position="54"/>
    </location>
</feature>
<dbReference type="InterPro" id="IPR013760">
    <property type="entry name" value="Topo_IIA-like_dom_sf"/>
</dbReference>
<dbReference type="GO" id="GO:0009330">
    <property type="term" value="C:DNA topoisomerase type II (double strand cut, ATP-hydrolyzing) complex"/>
    <property type="evidence" value="ECO:0007669"/>
    <property type="project" value="TreeGrafter"/>
</dbReference>
<dbReference type="EMBL" id="LVLH01000046">
    <property type="protein sequence ID" value="OAB48703.1"/>
    <property type="molecule type" value="Genomic_DNA"/>
</dbReference>
<sequence>MIDNKNFDLDEKKTQELNDDDLIIEDKLFVAFKNEEPKEENLEDDEEAPQSKPEYQVKPQLIEGPTSGMSPIQVHKEMKNSFLEYAMSVIVSRALPDARDGLKPVHRRILFDMSELGITHSSQHRKSARIVGDVLGKYHPHGDSSVYEAMVRMAQDFSMRYPLVDGHGNFGSIDGDEAAAMRYTEARMSKLASEMIEGIKKNTVDFVDNYDASEIEPSVLPARYPNLLVSGGSGIAVGMATSIPTHNLGEVIDATVALAKNPDITIEELMNYLPGPDFPTGAMILGNAGIKDAYKTGKGSIPVRSVAKVDELANGKSKIIVSEIPYEIKKTAIIEKIAELVKAKEIEGISDLRDESSREGIRIVIDIKKNHNPYVILNKLYKQTNLQVNYNANLVALVNGEPKLLNLKEALEVYLKHQEDVVTRELNFDLQKAQERLHILEGLKIAVENIDEVIKIIRQSKNDNEAKEKLSARFNLSEIQAKAIVDMRLGRLTGLAIDNMLNEMAELNQEIARIQAILASHDKLIALIIEQLQEVKNKYNDKRRSQIVFDVEGSITDEDLIPRKDIVITTSTNGYTKRIDLEEYRAQKRGGIGHSTIKTYDDDDVNSIITTTTHTDLLLFSNLGKVYRIRAHQIPELSKQSKGVPFINIIPSLKAKEGENIVSILPINTYEDNEYLLTVTKKGLIKKTKLDNFERINANGKNAFSLNEGDELHRAFIITDNDQVILSNINGRVVKFNAKDFRSLGRTALGVKGIKLEDNEILTSSSASWEGEFILSIGSLGFGKLSDPETFRLTNRNGKGVKALGANAGNLIFARYVNLQDQLLVITNSGLTIRTEISEISISGRTAKGVKIIKLRENDSIKAIEVIKINESLDKEAVEKAKDQNQSLKETINQLEENQENEDE</sequence>
<evidence type="ECO:0000256" key="4">
    <source>
        <dbReference type="ARBA" id="ARBA00022840"/>
    </source>
</evidence>
<dbReference type="NCBIfam" id="TIGR01063">
    <property type="entry name" value="gyrA"/>
    <property type="match status" value="1"/>
</dbReference>
<dbReference type="GO" id="GO:0006265">
    <property type="term" value="P:DNA topological change"/>
    <property type="evidence" value="ECO:0007669"/>
    <property type="project" value="UniProtKB-UniRule"/>
</dbReference>
<dbReference type="PATRIC" id="fig|29557.3.peg.555"/>
<dbReference type="Gene3D" id="2.120.10.90">
    <property type="entry name" value="DNA gyrase/topoisomerase IV, subunit A, C-terminal"/>
    <property type="match status" value="1"/>
</dbReference>
<feature type="domain" description="Topo IIA-type catalytic" evidence="12">
    <location>
        <begin position="95"/>
        <end position="560"/>
    </location>
</feature>
<dbReference type="NCBIfam" id="NF004044">
    <property type="entry name" value="PRK05561.1"/>
    <property type="match status" value="1"/>
</dbReference>
<evidence type="ECO:0000256" key="10">
    <source>
        <dbReference type="SAM" id="Coils"/>
    </source>
</evidence>
<evidence type="ECO:0000256" key="2">
    <source>
        <dbReference type="ARBA" id="ARBA00008263"/>
    </source>
</evidence>
<evidence type="ECO:0000313" key="14">
    <source>
        <dbReference type="Proteomes" id="UP000076983"/>
    </source>
</evidence>
<dbReference type="FunFam" id="3.30.1360.40:FF:000002">
    <property type="entry name" value="DNA gyrase subunit A"/>
    <property type="match status" value="1"/>
</dbReference>
<evidence type="ECO:0000256" key="1">
    <source>
        <dbReference type="ARBA" id="ARBA00000185"/>
    </source>
</evidence>
<feature type="active site" description="O-(5'-phospho-DNA)-tyrosine intermediate" evidence="8 9">
    <location>
        <position position="183"/>
    </location>
</feature>
<comment type="miscellaneous">
    <text evidence="8">Few gyrases are as efficient as E.coli at forming negative supercoils. Not all organisms have 2 type II topoisomerases; in organisms with a single type II topoisomerase this enzyme also has to decatenate newly replicated chromosomes.</text>
</comment>
<dbReference type="PROSITE" id="PS52040">
    <property type="entry name" value="TOPO_IIA"/>
    <property type="match status" value="1"/>
</dbReference>
<keyword evidence="3 8" id="KW-0547">Nucleotide-binding</keyword>
<dbReference type="GO" id="GO:0003677">
    <property type="term" value="F:DNA binding"/>
    <property type="evidence" value="ECO:0007669"/>
    <property type="project" value="UniProtKB-UniRule"/>
</dbReference>
<evidence type="ECO:0000256" key="9">
    <source>
        <dbReference type="PROSITE-ProRule" id="PRU01384"/>
    </source>
</evidence>
<dbReference type="CDD" id="cd00187">
    <property type="entry name" value="TOP4c"/>
    <property type="match status" value="1"/>
</dbReference>
<dbReference type="Pfam" id="PF03989">
    <property type="entry name" value="DNA_gyraseA_C"/>
    <property type="match status" value="6"/>
</dbReference>
<dbReference type="GO" id="GO:0034335">
    <property type="term" value="F:DNA negative supercoiling activity"/>
    <property type="evidence" value="ECO:0007669"/>
    <property type="project" value="UniProtKB-ARBA"/>
</dbReference>
<dbReference type="Gene3D" id="1.10.268.10">
    <property type="entry name" value="Topoisomerase, domain 3"/>
    <property type="match status" value="1"/>
</dbReference>
<feature type="region of interest" description="Disordered" evidence="11">
    <location>
        <begin position="882"/>
        <end position="904"/>
    </location>
</feature>
<evidence type="ECO:0000259" key="12">
    <source>
        <dbReference type="PROSITE" id="PS52040"/>
    </source>
</evidence>
<dbReference type="InterPro" id="IPR050220">
    <property type="entry name" value="Type_II_DNA_Topoisomerases"/>
</dbReference>
<comment type="function">
    <text evidence="8">A type II topoisomerase that negatively supercoils closed circular double-stranded (ds) DNA in an ATP-dependent manner to modulate DNA topology and maintain chromosomes in an underwound state. Negative supercoiling favors strand separation, and DNA replication, transcription, recombination and repair, all of which involve strand separation. Also able to catalyze the interconversion of other topological isomers of dsDNA rings, including catenanes and knotted rings. Type II topoisomerases break and join 2 DNA strands simultaneously in an ATP-dependent manner.</text>
</comment>
<keyword evidence="10" id="KW-0175">Coiled coil</keyword>
<keyword evidence="8" id="KW-0963">Cytoplasm</keyword>
<dbReference type="GO" id="GO:0006261">
    <property type="term" value="P:DNA-templated DNA replication"/>
    <property type="evidence" value="ECO:0007669"/>
    <property type="project" value="UniProtKB-UniRule"/>
</dbReference>
<dbReference type="HAMAP" id="MF_01897">
    <property type="entry name" value="GyrA"/>
    <property type="match status" value="1"/>
</dbReference>
<dbReference type="SUPFAM" id="SSF101904">
    <property type="entry name" value="GyrA/ParC C-terminal domain-like"/>
    <property type="match status" value="1"/>
</dbReference>
<dbReference type="FunFam" id="1.10.268.10:FF:000001">
    <property type="entry name" value="DNA gyrase subunit A"/>
    <property type="match status" value="1"/>
</dbReference>
<reference evidence="13 14" key="1">
    <citation type="submission" date="2016-03" db="EMBL/GenBank/DDBJ databases">
        <title>Genome sequence of Mycoplasma gallinarum strain Mgn_IPT.</title>
        <authorList>
            <person name="Yacoub E."/>
            <person name="Sirand-Pugnet P."/>
            <person name="Barre A."/>
            <person name="Maurier F."/>
            <person name="Blanchard A."/>
            <person name="Ben Abdelmoumen B.M."/>
        </authorList>
    </citation>
    <scope>NUCLEOTIDE SEQUENCE [LARGE SCALE GENOMIC DNA]</scope>
    <source>
        <strain evidence="13 14">Mgn_IPT</strain>
    </source>
</reference>
<keyword evidence="14" id="KW-1185">Reference proteome</keyword>
<keyword evidence="5 8" id="KW-0799">Topoisomerase</keyword>
<comment type="caution">
    <text evidence="13">The sequence shown here is derived from an EMBL/GenBank/DDBJ whole genome shotgun (WGS) entry which is preliminary data.</text>
</comment>
<dbReference type="SMART" id="SM00434">
    <property type="entry name" value="TOP4c"/>
    <property type="match status" value="1"/>
</dbReference>
<gene>
    <name evidence="8 13" type="primary">gyrA</name>
    <name evidence="13" type="ORF">MGALLINA_05490</name>
</gene>
<comment type="subunit">
    <text evidence="8">Heterotetramer, composed of two GyrA and two GyrB chains. In the heterotetramer, GyrA contains the active site tyrosine that forms a transient covalent intermediate with DNA, while GyrB binds cofactors and catalyzes ATP hydrolysis.</text>
</comment>
<protein>
    <recommendedName>
        <fullName evidence="8">DNA gyrase subunit A</fullName>
        <ecNumber evidence="8">5.6.2.2</ecNumber>
    </recommendedName>
</protein>
<proteinExistence type="inferred from homology"/>
<comment type="catalytic activity">
    <reaction evidence="1 8 9">
        <text>ATP-dependent breakage, passage and rejoining of double-stranded DNA.</text>
        <dbReference type="EC" id="5.6.2.2"/>
    </reaction>
</comment>
<accession>A0A168R883</accession>
<evidence type="ECO:0000256" key="3">
    <source>
        <dbReference type="ARBA" id="ARBA00022741"/>
    </source>
</evidence>
<evidence type="ECO:0000256" key="7">
    <source>
        <dbReference type="ARBA" id="ARBA00023235"/>
    </source>
</evidence>
<feature type="short sequence motif" description="GyrA-box" evidence="8">
    <location>
        <begin position="587"/>
        <end position="593"/>
    </location>
</feature>
<dbReference type="InterPro" id="IPR013757">
    <property type="entry name" value="Topo_IIA_A_a_sf"/>
</dbReference>
<dbReference type="AlphaFoldDB" id="A0A168R883"/>
<dbReference type="RefSeq" id="WP_063626316.1">
    <property type="nucleotide sequence ID" value="NZ_LVLH01000046.1"/>
</dbReference>
<evidence type="ECO:0000256" key="11">
    <source>
        <dbReference type="SAM" id="MobiDB-lite"/>
    </source>
</evidence>
<evidence type="ECO:0000313" key="13">
    <source>
        <dbReference type="EMBL" id="OAB48703.1"/>
    </source>
</evidence>
<dbReference type="GO" id="GO:0005694">
    <property type="term" value="C:chromosome"/>
    <property type="evidence" value="ECO:0007669"/>
    <property type="project" value="InterPro"/>
</dbReference>
<dbReference type="GO" id="GO:0005737">
    <property type="term" value="C:cytoplasm"/>
    <property type="evidence" value="ECO:0007669"/>
    <property type="project" value="UniProtKB-SubCell"/>
</dbReference>
<dbReference type="Proteomes" id="UP000076983">
    <property type="component" value="Unassembled WGS sequence"/>
</dbReference>
<keyword evidence="7 8" id="KW-0413">Isomerase</keyword>
<name>A0A168R883_9BACT</name>
<dbReference type="Gene3D" id="3.90.199.10">
    <property type="entry name" value="Topoisomerase II, domain 5"/>
    <property type="match status" value="1"/>
</dbReference>
<dbReference type="InterPro" id="IPR035516">
    <property type="entry name" value="Gyrase/topoIV_suA_C"/>
</dbReference>